<accession>A0A7S3ZJV3</accession>
<proteinExistence type="predicted"/>
<organism evidence="3">
    <name type="scientific">Pelagomonas calceolata</name>
    <dbReference type="NCBI Taxonomy" id="35677"/>
    <lineage>
        <taxon>Eukaryota</taxon>
        <taxon>Sar</taxon>
        <taxon>Stramenopiles</taxon>
        <taxon>Ochrophyta</taxon>
        <taxon>Pelagophyceae</taxon>
        <taxon>Pelagomonadales</taxon>
        <taxon>Pelagomonadaceae</taxon>
        <taxon>Pelagomonas</taxon>
    </lineage>
</organism>
<name>A0A7S3ZJV3_9STRA</name>
<reference evidence="3" key="1">
    <citation type="submission" date="2021-01" db="EMBL/GenBank/DDBJ databases">
        <authorList>
            <person name="Corre E."/>
            <person name="Pelletier E."/>
            <person name="Niang G."/>
            <person name="Scheremetjew M."/>
            <person name="Finn R."/>
            <person name="Kale V."/>
            <person name="Holt S."/>
            <person name="Cochrane G."/>
            <person name="Meng A."/>
            <person name="Brown T."/>
            <person name="Cohen L."/>
        </authorList>
    </citation>
    <scope>NUCLEOTIDE SEQUENCE</scope>
    <source>
        <strain evidence="3">CCMP1756</strain>
    </source>
</reference>
<protein>
    <recommendedName>
        <fullName evidence="4">Nucleotide-diphospho-sugar transferase domain-containing protein</fullName>
    </recommendedName>
</protein>
<evidence type="ECO:0000313" key="3">
    <source>
        <dbReference type="EMBL" id="CAE0685575.1"/>
    </source>
</evidence>
<evidence type="ECO:0008006" key="4">
    <source>
        <dbReference type="Google" id="ProtNLM"/>
    </source>
</evidence>
<evidence type="ECO:0000256" key="1">
    <source>
        <dbReference type="SAM" id="MobiDB-lite"/>
    </source>
</evidence>
<gene>
    <name evidence="3" type="ORF">PCAL00307_LOCUS1009</name>
</gene>
<dbReference type="AlphaFoldDB" id="A0A7S3ZJV3"/>
<keyword evidence="2" id="KW-0732">Signal</keyword>
<feature type="signal peptide" evidence="2">
    <location>
        <begin position="1"/>
        <end position="19"/>
    </location>
</feature>
<feature type="region of interest" description="Disordered" evidence="1">
    <location>
        <begin position="435"/>
        <end position="477"/>
    </location>
</feature>
<dbReference type="EMBL" id="HBIW01001177">
    <property type="protein sequence ID" value="CAE0685575.1"/>
    <property type="molecule type" value="Transcribed_RNA"/>
</dbReference>
<feature type="compositionally biased region" description="Basic residues" evidence="1">
    <location>
        <begin position="399"/>
        <end position="408"/>
    </location>
</feature>
<evidence type="ECO:0000256" key="2">
    <source>
        <dbReference type="SAM" id="SignalP"/>
    </source>
</evidence>
<feature type="region of interest" description="Disordered" evidence="1">
    <location>
        <begin position="392"/>
        <end position="413"/>
    </location>
</feature>
<sequence>MRMRKMFLQLLGLLWAATAQDTADIGICYTRNNARDANRRTVKDNLRKVLVAAQSVRRHDSSLPLCLFTDLDKDTVESYAGPLFRHILPDGFSTFMPRSEAEKALVSGDSLSRAKLRSRLGRILNLARAPYALTLFLDDDTFACLPTNGATGVRGALRALQSRAGMKAYRHYDIRAHTFAKHRREKIALRDAHECAWALAKDGSRLGAGLEAHCYDALMQGASFCGGVQGGALAVTPGPRLSKFSEDWARAYVDYYSSSKGDETSSSWGGDQAPLAALMDAHCNAHPELALPSGPQNNTSAEKWTVGALPYALNVRDASERPSDATLKCTVPLMGPMLVLHQKRYLKEYLGTRDRLDSVCATTNKGYAWLSANVTSAIEGKRCKWMGRPEVNATDSTMRPRRGPRRQAVRTSDREVALARIAAAEDLRERQIQEAHERRRRRKRGGPPVPRAPAPRATSLSMRNRQKRKERLNMRRGAESVAYEAVALA</sequence>
<feature type="chain" id="PRO_5030806409" description="Nucleotide-diphospho-sugar transferase domain-containing protein" evidence="2">
    <location>
        <begin position="20"/>
        <end position="489"/>
    </location>
</feature>